<dbReference type="AlphaFoldDB" id="A0A2T3XP34"/>
<name>A0A2T3XP34_9BURK</name>
<dbReference type="EMBL" id="PYUC01000013">
    <property type="protein sequence ID" value="PTB18286.1"/>
    <property type="molecule type" value="Genomic_DNA"/>
</dbReference>
<comment type="caution">
    <text evidence="1">The sequence shown here is derived from an EMBL/GenBank/DDBJ whole genome shotgun (WGS) entry which is preliminary data.</text>
</comment>
<evidence type="ECO:0000313" key="2">
    <source>
        <dbReference type="Proteomes" id="UP000240638"/>
    </source>
</evidence>
<gene>
    <name evidence="1" type="ORF">C9I57_24255</name>
</gene>
<evidence type="ECO:0000313" key="1">
    <source>
        <dbReference type="EMBL" id="PTB18286.1"/>
    </source>
</evidence>
<sequence>MSVFVQGIPVAAPPAIGEYWPGEGGVYAGIMPDYIGRNPQHVIFSIDEAVGVTWGAYGVSERGATSDHDGAANTRALVASRYAHPAAEWADHYEKDRKTDFHLPSRQEWDVAVATIREQFAANAWYWSSTERSDTMAWGHNFNGFDFEYLHKTFPGRARAVRTLPA</sequence>
<dbReference type="Proteomes" id="UP000240638">
    <property type="component" value="Unassembled WGS sequence"/>
</dbReference>
<reference evidence="1 2" key="1">
    <citation type="submission" date="2018-03" db="EMBL/GenBank/DDBJ databases">
        <title>Whole genome analyses suggest that Burkholderia sensu lato contains two further novel genera in the rhizoxinica-symbiotica group Mycetohabitans gen. nov., and Trinickia gen. nov.: implications for the evolution of diazotrophy and nodulation in the Burkholderiaceae.</title>
        <authorList>
            <person name="Estrada De Los Santos P."/>
            <person name="Palmer M."/>
            <person name="Chavez-Ramirez B."/>
            <person name="Steenkamp E.T."/>
            <person name="Hirsch A.M."/>
            <person name="Manyaka P."/>
            <person name="Maluk M."/>
            <person name="Lafos M."/>
            <person name="Crook M."/>
            <person name="Gross E."/>
            <person name="Simon M.F."/>
            <person name="Bueno Dos Reis Junior F."/>
            <person name="Poole P.S."/>
            <person name="Venter S.N."/>
            <person name="James E.K."/>
        </authorList>
    </citation>
    <scope>NUCLEOTIDE SEQUENCE [LARGE SCALE GENOMIC DNA]</scope>
    <source>
        <strain evidence="1 2">JPY-366</strain>
    </source>
</reference>
<organism evidence="1 2">
    <name type="scientific">Trinickia symbiotica</name>
    <dbReference type="NCBI Taxonomy" id="863227"/>
    <lineage>
        <taxon>Bacteria</taxon>
        <taxon>Pseudomonadati</taxon>
        <taxon>Pseudomonadota</taxon>
        <taxon>Betaproteobacteria</taxon>
        <taxon>Burkholderiales</taxon>
        <taxon>Burkholderiaceae</taxon>
        <taxon>Trinickia</taxon>
    </lineage>
</organism>
<protein>
    <submittedName>
        <fullName evidence="1">DUF1566 domain-containing protein</fullName>
    </submittedName>
</protein>
<proteinExistence type="predicted"/>
<accession>A0A2T3XP34</accession>